<proteinExistence type="predicted"/>
<dbReference type="EMBL" id="BGZK01000269">
    <property type="protein sequence ID" value="GBP33089.1"/>
    <property type="molecule type" value="Genomic_DNA"/>
</dbReference>
<dbReference type="PANTHER" id="PTHR47027:SF29">
    <property type="entry name" value="C2H2-TYPE DOMAIN-CONTAINING PROTEIN"/>
    <property type="match status" value="1"/>
</dbReference>
<evidence type="ECO:0000313" key="2">
    <source>
        <dbReference type="Proteomes" id="UP000299102"/>
    </source>
</evidence>
<comment type="caution">
    <text evidence="1">The sequence shown here is derived from an EMBL/GenBank/DDBJ whole genome shotgun (WGS) entry which is preliminary data.</text>
</comment>
<organism evidence="1 2">
    <name type="scientific">Eumeta variegata</name>
    <name type="common">Bagworm moth</name>
    <name type="synonym">Eumeta japonica</name>
    <dbReference type="NCBI Taxonomy" id="151549"/>
    <lineage>
        <taxon>Eukaryota</taxon>
        <taxon>Metazoa</taxon>
        <taxon>Ecdysozoa</taxon>
        <taxon>Arthropoda</taxon>
        <taxon>Hexapoda</taxon>
        <taxon>Insecta</taxon>
        <taxon>Pterygota</taxon>
        <taxon>Neoptera</taxon>
        <taxon>Endopterygota</taxon>
        <taxon>Lepidoptera</taxon>
        <taxon>Glossata</taxon>
        <taxon>Ditrysia</taxon>
        <taxon>Tineoidea</taxon>
        <taxon>Psychidae</taxon>
        <taxon>Oiketicinae</taxon>
        <taxon>Eumeta</taxon>
    </lineage>
</organism>
<dbReference type="OrthoDB" id="7834518at2759"/>
<dbReference type="Proteomes" id="UP000299102">
    <property type="component" value="Unassembled WGS sequence"/>
</dbReference>
<sequence length="184" mass="22044">MIKELAKESGRVGLTMNMEKTRVMTNGYKHTIDPGDIVINYTDEYVYLGQLITQKDPMQKEVDRRITNGWKRYWSLREAMKDKDLHINLKSKLFNTCILPVLTYGCHLVRGQDKWSKRVTWWYPREGKRKRGRPQKRWDDDDRRVAGVTWNRVAQERKEWKRLEEAFADWQTDLGNITKQQILV</sequence>
<reference evidence="1 2" key="1">
    <citation type="journal article" date="2019" name="Commun. Biol.">
        <title>The bagworm genome reveals a unique fibroin gene that provides high tensile strength.</title>
        <authorList>
            <person name="Kono N."/>
            <person name="Nakamura H."/>
            <person name="Ohtoshi R."/>
            <person name="Tomita M."/>
            <person name="Numata K."/>
            <person name="Arakawa K."/>
        </authorList>
    </citation>
    <scope>NUCLEOTIDE SEQUENCE [LARGE SCALE GENOMIC DNA]</scope>
</reference>
<evidence type="ECO:0000313" key="1">
    <source>
        <dbReference type="EMBL" id="GBP33089.1"/>
    </source>
</evidence>
<dbReference type="AlphaFoldDB" id="A0A4C1V3F2"/>
<gene>
    <name evidence="1" type="ORF">EVAR_18568_1</name>
</gene>
<accession>A0A4C1V3F2</accession>
<keyword evidence="2" id="KW-1185">Reference proteome</keyword>
<name>A0A4C1V3F2_EUMVA</name>
<protein>
    <submittedName>
        <fullName evidence="1">Uncharacterized transposon-derived protein F52C9.6</fullName>
    </submittedName>
</protein>
<dbReference type="STRING" id="151549.A0A4C1V3F2"/>
<dbReference type="PANTHER" id="PTHR47027">
    <property type="entry name" value="REVERSE TRANSCRIPTASE DOMAIN-CONTAINING PROTEIN"/>
    <property type="match status" value="1"/>
</dbReference>